<dbReference type="PROSITE" id="PS00194">
    <property type="entry name" value="THIOREDOXIN_1"/>
    <property type="match status" value="1"/>
</dbReference>
<dbReference type="InterPro" id="IPR000866">
    <property type="entry name" value="AhpC/TSA"/>
</dbReference>
<dbReference type="PANTHER" id="PTHR42852">
    <property type="entry name" value="THIOL:DISULFIDE INTERCHANGE PROTEIN DSBE"/>
    <property type="match status" value="1"/>
</dbReference>
<dbReference type="AlphaFoldDB" id="A0A518HKX6"/>
<dbReference type="InterPro" id="IPR017937">
    <property type="entry name" value="Thioredoxin_CS"/>
</dbReference>
<dbReference type="GO" id="GO:0016209">
    <property type="term" value="F:antioxidant activity"/>
    <property type="evidence" value="ECO:0007669"/>
    <property type="project" value="InterPro"/>
</dbReference>
<dbReference type="InterPro" id="IPR011990">
    <property type="entry name" value="TPR-like_helical_dom_sf"/>
</dbReference>
<organism evidence="3 4">
    <name type="scientific">Stieleria neptunia</name>
    <dbReference type="NCBI Taxonomy" id="2527979"/>
    <lineage>
        <taxon>Bacteria</taxon>
        <taxon>Pseudomonadati</taxon>
        <taxon>Planctomycetota</taxon>
        <taxon>Planctomycetia</taxon>
        <taxon>Pirellulales</taxon>
        <taxon>Pirellulaceae</taxon>
        <taxon>Stieleria</taxon>
    </lineage>
</organism>
<name>A0A518HKX6_9BACT</name>
<sequence>MMDRSTRRPPLVNVNARRQRRSWDACFVPPTLRGRLLSRWLGVGIFAAAAAVQAGLACPAAAQSPTAAQALSLKPLQQDANYELVPAGQVAKCTVSDITEEGQNGWEVTGPDGHLLRRFVDTNGDKKIDLWSYYNYGVEAYRDIDGDFNGKADQYRWLGNTGTRWGVDQDEDGRIDAWRRISAEEVSAEVVAALREQDPRRFARLLATPTELKSLGLGEAKLAELEMKAKLAAREFAELAQSQTSIGPESEWLQFAAPAPGLVPEGTDGSTKDVVVYENVVAMYENGGRSGQLMVGTLVQVGDRWRMVSLPNVGSDDGALTQSSGLFFTPGGAATAATPASDSALQTLVTQLESLDKKLASAPEAGLPALHAARADLVEKLIAGSGNDEDRATWTRQLVDTVSVAVQSGQYPEGLDRLKRVAGKFARANETLAAYADYQAIQAEYVLKQTPDADFEKVQLWYLEALAAFVDAHPRTIESAQAMLQLALAKEFEDDEKEALAYYRKVRDGYKGTEAGEKAAGAVRRLESVGRKIELEGTTLDGKSFKLSQLRGRPVIVHYWATWCEPCKQDMKLLSRLQGRYKRQGLTLVGINVDARRGDAEAFVRENRLPWIQLFEEGGLESSRLSKAFGVQTLPTMMLVDKDGTVVRHNVRAAELDAVIEEMVK</sequence>
<evidence type="ECO:0000313" key="4">
    <source>
        <dbReference type="Proteomes" id="UP000319004"/>
    </source>
</evidence>
<dbReference type="EMBL" id="CP037423">
    <property type="protein sequence ID" value="QDV41483.1"/>
    <property type="molecule type" value="Genomic_DNA"/>
</dbReference>
<feature type="domain" description="Thioredoxin" evidence="2">
    <location>
        <begin position="526"/>
        <end position="665"/>
    </location>
</feature>
<reference evidence="3 4" key="1">
    <citation type="submission" date="2019-03" db="EMBL/GenBank/DDBJ databases">
        <title>Deep-cultivation of Planctomycetes and their phenomic and genomic characterization uncovers novel biology.</title>
        <authorList>
            <person name="Wiegand S."/>
            <person name="Jogler M."/>
            <person name="Boedeker C."/>
            <person name="Pinto D."/>
            <person name="Vollmers J."/>
            <person name="Rivas-Marin E."/>
            <person name="Kohn T."/>
            <person name="Peeters S.H."/>
            <person name="Heuer A."/>
            <person name="Rast P."/>
            <person name="Oberbeckmann S."/>
            <person name="Bunk B."/>
            <person name="Jeske O."/>
            <person name="Meyerdierks A."/>
            <person name="Storesund J.E."/>
            <person name="Kallscheuer N."/>
            <person name="Luecker S."/>
            <person name="Lage O.M."/>
            <person name="Pohl T."/>
            <person name="Merkel B.J."/>
            <person name="Hornburger P."/>
            <person name="Mueller R.-W."/>
            <person name="Bruemmer F."/>
            <person name="Labrenz M."/>
            <person name="Spormann A.M."/>
            <person name="Op den Camp H."/>
            <person name="Overmann J."/>
            <person name="Amann R."/>
            <person name="Jetten M.S.M."/>
            <person name="Mascher T."/>
            <person name="Medema M.H."/>
            <person name="Devos D.P."/>
            <person name="Kaster A.-K."/>
            <person name="Ovreas L."/>
            <person name="Rohde M."/>
            <person name="Galperin M.Y."/>
            <person name="Jogler C."/>
        </authorList>
    </citation>
    <scope>NUCLEOTIDE SEQUENCE [LARGE SCALE GENOMIC DNA]</scope>
    <source>
        <strain evidence="3 4">Enr13</strain>
    </source>
</reference>
<gene>
    <name evidence="3" type="primary">resA_3</name>
    <name evidence="3" type="ORF">Enr13x_13260</name>
</gene>
<evidence type="ECO:0000256" key="1">
    <source>
        <dbReference type="ARBA" id="ARBA00023284"/>
    </source>
</evidence>
<dbReference type="InterPro" id="IPR050553">
    <property type="entry name" value="Thioredoxin_ResA/DsbE_sf"/>
</dbReference>
<dbReference type="Gene3D" id="3.40.30.10">
    <property type="entry name" value="Glutaredoxin"/>
    <property type="match status" value="1"/>
</dbReference>
<dbReference type="InterPro" id="IPR013766">
    <property type="entry name" value="Thioredoxin_domain"/>
</dbReference>
<dbReference type="PROSITE" id="PS51352">
    <property type="entry name" value="THIOREDOXIN_2"/>
    <property type="match status" value="1"/>
</dbReference>
<evidence type="ECO:0000259" key="2">
    <source>
        <dbReference type="PROSITE" id="PS51352"/>
    </source>
</evidence>
<dbReference type="Gene3D" id="1.25.40.10">
    <property type="entry name" value="Tetratricopeptide repeat domain"/>
    <property type="match status" value="1"/>
</dbReference>
<dbReference type="CDD" id="cd02966">
    <property type="entry name" value="TlpA_like_family"/>
    <property type="match status" value="1"/>
</dbReference>
<dbReference type="SUPFAM" id="SSF52833">
    <property type="entry name" value="Thioredoxin-like"/>
    <property type="match status" value="1"/>
</dbReference>
<dbReference type="Proteomes" id="UP000319004">
    <property type="component" value="Chromosome"/>
</dbReference>
<dbReference type="GO" id="GO:0006950">
    <property type="term" value="P:response to stress"/>
    <property type="evidence" value="ECO:0007669"/>
    <property type="project" value="UniProtKB-ARBA"/>
</dbReference>
<dbReference type="PANTHER" id="PTHR42852:SF17">
    <property type="entry name" value="THIOREDOXIN-LIKE PROTEIN HI_1115"/>
    <property type="match status" value="1"/>
</dbReference>
<dbReference type="KEGG" id="snep:Enr13x_13260"/>
<proteinExistence type="predicted"/>
<evidence type="ECO:0000313" key="3">
    <source>
        <dbReference type="EMBL" id="QDV41483.1"/>
    </source>
</evidence>
<keyword evidence="1" id="KW-0676">Redox-active center</keyword>
<protein>
    <submittedName>
        <fullName evidence="3">Thiol-disulfide oxidoreductase ResA</fullName>
    </submittedName>
</protein>
<dbReference type="GO" id="GO:0016491">
    <property type="term" value="F:oxidoreductase activity"/>
    <property type="evidence" value="ECO:0007669"/>
    <property type="project" value="InterPro"/>
</dbReference>
<keyword evidence="4" id="KW-1185">Reference proteome</keyword>
<dbReference type="InterPro" id="IPR036249">
    <property type="entry name" value="Thioredoxin-like_sf"/>
</dbReference>
<dbReference type="Pfam" id="PF00578">
    <property type="entry name" value="AhpC-TSA"/>
    <property type="match status" value="1"/>
</dbReference>
<dbReference type="RefSeq" id="WP_197455834.1">
    <property type="nucleotide sequence ID" value="NZ_CP037423.1"/>
</dbReference>
<accession>A0A518HKX6</accession>